<reference evidence="1 2" key="1">
    <citation type="submission" date="2023-03" db="EMBL/GenBank/DDBJ databases">
        <title>WGS of Gossypium arboreum.</title>
        <authorList>
            <person name="Yu D."/>
        </authorList>
    </citation>
    <scope>NUCLEOTIDE SEQUENCE [LARGE SCALE GENOMIC DNA]</scope>
    <source>
        <tissue evidence="1">Leaf</tissue>
    </source>
</reference>
<dbReference type="EMBL" id="JARKNE010000009">
    <property type="protein sequence ID" value="KAK5802174.1"/>
    <property type="molecule type" value="Genomic_DNA"/>
</dbReference>
<protein>
    <submittedName>
        <fullName evidence="1">Uncharacterized protein</fullName>
    </submittedName>
</protein>
<gene>
    <name evidence="1" type="ORF">PVK06_029757</name>
</gene>
<accession>A0ABR0NLX9</accession>
<proteinExistence type="predicted"/>
<sequence>MPKWMNVNQLIEAETNTWDKELIHKIVDEDTARHILSITISGTNTGDMLVWKYEGSGEYTVKSGYRVLSTELLQTYSSTSPNTDCYRDFYKSLWSLNIPVKIKIHNGSLLTIFASFL</sequence>
<name>A0ABR0NLX9_GOSAR</name>
<dbReference type="Proteomes" id="UP001358586">
    <property type="component" value="Chromosome 9"/>
</dbReference>
<comment type="caution">
    <text evidence="1">The sequence shown here is derived from an EMBL/GenBank/DDBJ whole genome shotgun (WGS) entry which is preliminary data.</text>
</comment>
<evidence type="ECO:0000313" key="2">
    <source>
        <dbReference type="Proteomes" id="UP001358586"/>
    </source>
</evidence>
<evidence type="ECO:0000313" key="1">
    <source>
        <dbReference type="EMBL" id="KAK5802174.1"/>
    </source>
</evidence>
<organism evidence="1 2">
    <name type="scientific">Gossypium arboreum</name>
    <name type="common">Tree cotton</name>
    <name type="synonym">Gossypium nanking</name>
    <dbReference type="NCBI Taxonomy" id="29729"/>
    <lineage>
        <taxon>Eukaryota</taxon>
        <taxon>Viridiplantae</taxon>
        <taxon>Streptophyta</taxon>
        <taxon>Embryophyta</taxon>
        <taxon>Tracheophyta</taxon>
        <taxon>Spermatophyta</taxon>
        <taxon>Magnoliopsida</taxon>
        <taxon>eudicotyledons</taxon>
        <taxon>Gunneridae</taxon>
        <taxon>Pentapetalae</taxon>
        <taxon>rosids</taxon>
        <taxon>malvids</taxon>
        <taxon>Malvales</taxon>
        <taxon>Malvaceae</taxon>
        <taxon>Malvoideae</taxon>
        <taxon>Gossypium</taxon>
    </lineage>
</organism>
<keyword evidence="2" id="KW-1185">Reference proteome</keyword>